<evidence type="ECO:0000256" key="6">
    <source>
        <dbReference type="ARBA" id="ARBA00022827"/>
    </source>
</evidence>
<sequence>MKSLIPSFSTTALMILLVLQQRSISLVQSFSSHTPQRVVIVGGGIGGLSSAFDAHKTLQRGKSPDQKTEVVVVSDRDVFSFTPSNPWIAVGKRQPSDIQLDLATVLPRHDIGFIHSAAEELFPTAKKLKLKNGDTLTYDYLIIATGPRLGNDIPGLKEHGQSVCTTPHAQRAYETFEELCANPGPVVIGATQGASCFGPAYEYAFLLQHALLKRGGKALVEKCPITFVTAEPQVGHLGLNGAGNSKTLMPGLLKERNISYFANARVLKVTADSVHVEKLDFDGKVIETHEFSSRLTMFIPAFSGHDVWKKVPHLTDPKGMILVNEHQQSPAYPGIFGVGACVAIPNEEVLTIPIGIPKTGYLIESQGTAAVENIHSLMHSKAMTTKAALNALCITDFGDDGAVFVTLPQIPPRRFDWTIHSKAIVLAKIAFEKYFLHKIETGDTDPYYEKYLLKLVGVDRIVHEYS</sequence>
<evidence type="ECO:0000256" key="5">
    <source>
        <dbReference type="ARBA" id="ARBA00022741"/>
    </source>
</evidence>
<dbReference type="InterPro" id="IPR023753">
    <property type="entry name" value="FAD/NAD-binding_dom"/>
</dbReference>
<dbReference type="PANTHER" id="PTHR42913:SF6">
    <property type="entry name" value="SULFIDE-QUINONE REDUCTASE"/>
    <property type="match status" value="1"/>
</dbReference>
<dbReference type="SUPFAM" id="SSF51905">
    <property type="entry name" value="FAD/NAD(P)-binding domain"/>
    <property type="match status" value="1"/>
</dbReference>
<reference evidence="11" key="1">
    <citation type="submission" date="2021-01" db="EMBL/GenBank/DDBJ databases">
        <authorList>
            <person name="Corre E."/>
            <person name="Pelletier E."/>
            <person name="Niang G."/>
            <person name="Scheremetjew M."/>
            <person name="Finn R."/>
            <person name="Kale V."/>
            <person name="Holt S."/>
            <person name="Cochrane G."/>
            <person name="Meng A."/>
            <person name="Brown T."/>
            <person name="Cohen L."/>
        </authorList>
    </citation>
    <scope>NUCLEOTIDE SEQUENCE</scope>
    <source>
        <strain evidence="11">CCMP127</strain>
    </source>
</reference>
<dbReference type="GO" id="GO:0003955">
    <property type="term" value="F:NAD(P)H dehydrogenase (quinone) activity"/>
    <property type="evidence" value="ECO:0007669"/>
    <property type="project" value="TreeGrafter"/>
</dbReference>
<evidence type="ECO:0000256" key="9">
    <source>
        <dbReference type="SAM" id="SignalP"/>
    </source>
</evidence>
<proteinExistence type="predicted"/>
<gene>
    <name evidence="11" type="ORF">ACOF00016_LOCUS8143</name>
</gene>
<organism evidence="11">
    <name type="scientific">Amphora coffeiformis</name>
    <dbReference type="NCBI Taxonomy" id="265554"/>
    <lineage>
        <taxon>Eukaryota</taxon>
        <taxon>Sar</taxon>
        <taxon>Stramenopiles</taxon>
        <taxon>Ochrophyta</taxon>
        <taxon>Bacillariophyta</taxon>
        <taxon>Bacillariophyceae</taxon>
        <taxon>Bacillariophycidae</taxon>
        <taxon>Thalassiophysales</taxon>
        <taxon>Catenulaceae</taxon>
        <taxon>Amphora</taxon>
    </lineage>
</organism>
<comment type="subcellular location">
    <subcellularLocation>
        <location evidence="2">Membrane</location>
        <topology evidence="2">Peripheral membrane protein</topology>
    </subcellularLocation>
</comment>
<keyword evidence="9" id="KW-0732">Signal</keyword>
<feature type="chain" id="PRO_5030878526" description="FAD/NAD(P)-binding domain-containing protein" evidence="9">
    <location>
        <begin position="30"/>
        <end position="466"/>
    </location>
</feature>
<dbReference type="GO" id="GO:0048038">
    <property type="term" value="F:quinone binding"/>
    <property type="evidence" value="ECO:0007669"/>
    <property type="project" value="UniProtKB-KW"/>
</dbReference>
<keyword evidence="4" id="KW-0874">Quinone</keyword>
<keyword evidence="5" id="KW-0547">Nucleotide-binding</keyword>
<keyword evidence="6" id="KW-0274">FAD</keyword>
<dbReference type="FunFam" id="3.50.50.100:FF:000017">
    <property type="entry name" value="Sulfide-quinone reductase"/>
    <property type="match status" value="1"/>
</dbReference>
<evidence type="ECO:0000256" key="2">
    <source>
        <dbReference type="ARBA" id="ARBA00004170"/>
    </source>
</evidence>
<dbReference type="GO" id="GO:0000166">
    <property type="term" value="F:nucleotide binding"/>
    <property type="evidence" value="ECO:0007669"/>
    <property type="project" value="UniProtKB-KW"/>
</dbReference>
<name>A0A7S3P881_9STRA</name>
<dbReference type="Gene3D" id="3.50.50.100">
    <property type="match status" value="1"/>
</dbReference>
<evidence type="ECO:0000313" key="11">
    <source>
        <dbReference type="EMBL" id="CAE0410692.1"/>
    </source>
</evidence>
<dbReference type="PANTHER" id="PTHR42913">
    <property type="entry name" value="APOPTOSIS-INDUCING FACTOR 1"/>
    <property type="match status" value="1"/>
</dbReference>
<feature type="signal peptide" evidence="9">
    <location>
        <begin position="1"/>
        <end position="29"/>
    </location>
</feature>
<dbReference type="InterPro" id="IPR036188">
    <property type="entry name" value="FAD/NAD-bd_sf"/>
</dbReference>
<dbReference type="InterPro" id="IPR051169">
    <property type="entry name" value="NADH-Q_oxidoreductase"/>
</dbReference>
<dbReference type="AlphaFoldDB" id="A0A7S3P881"/>
<dbReference type="EMBL" id="HBIM01009658">
    <property type="protein sequence ID" value="CAE0410692.1"/>
    <property type="molecule type" value="Transcribed_RNA"/>
</dbReference>
<keyword evidence="7" id="KW-0560">Oxidoreductase</keyword>
<dbReference type="GO" id="GO:0016020">
    <property type="term" value="C:membrane"/>
    <property type="evidence" value="ECO:0007669"/>
    <property type="project" value="UniProtKB-SubCell"/>
</dbReference>
<evidence type="ECO:0000256" key="1">
    <source>
        <dbReference type="ARBA" id="ARBA00001974"/>
    </source>
</evidence>
<evidence type="ECO:0000256" key="7">
    <source>
        <dbReference type="ARBA" id="ARBA00023002"/>
    </source>
</evidence>
<evidence type="ECO:0000256" key="4">
    <source>
        <dbReference type="ARBA" id="ARBA00022719"/>
    </source>
</evidence>
<accession>A0A7S3P881</accession>
<keyword evidence="8" id="KW-0472">Membrane</keyword>
<keyword evidence="3" id="KW-0285">Flavoprotein</keyword>
<comment type="cofactor">
    <cofactor evidence="1">
        <name>FAD</name>
        <dbReference type="ChEBI" id="CHEBI:57692"/>
    </cofactor>
</comment>
<dbReference type="Pfam" id="PF07992">
    <property type="entry name" value="Pyr_redox_2"/>
    <property type="match status" value="1"/>
</dbReference>
<evidence type="ECO:0000259" key="10">
    <source>
        <dbReference type="Pfam" id="PF07992"/>
    </source>
</evidence>
<evidence type="ECO:0000256" key="8">
    <source>
        <dbReference type="ARBA" id="ARBA00023136"/>
    </source>
</evidence>
<feature type="domain" description="FAD/NAD(P)-binding" evidence="10">
    <location>
        <begin position="37"/>
        <end position="342"/>
    </location>
</feature>
<evidence type="ECO:0000256" key="3">
    <source>
        <dbReference type="ARBA" id="ARBA00022630"/>
    </source>
</evidence>
<protein>
    <recommendedName>
        <fullName evidence="10">FAD/NAD(P)-binding domain-containing protein</fullName>
    </recommendedName>
</protein>
<dbReference type="GO" id="GO:0019646">
    <property type="term" value="P:aerobic electron transport chain"/>
    <property type="evidence" value="ECO:0007669"/>
    <property type="project" value="TreeGrafter"/>
</dbReference>